<evidence type="ECO:0000256" key="11">
    <source>
        <dbReference type="ARBA" id="ARBA00023172"/>
    </source>
</evidence>
<protein>
    <submittedName>
        <fullName evidence="14">Reverse transcriptase-RNase H-integrase</fullName>
    </submittedName>
</protein>
<keyword evidence="7" id="KW-0229">DNA integration</keyword>
<evidence type="ECO:0000256" key="1">
    <source>
        <dbReference type="ARBA" id="ARBA00022670"/>
    </source>
</evidence>
<evidence type="ECO:0000256" key="9">
    <source>
        <dbReference type="ARBA" id="ARBA00022932"/>
    </source>
</evidence>
<dbReference type="GO" id="GO:0003887">
    <property type="term" value="F:DNA-directed DNA polymerase activity"/>
    <property type="evidence" value="ECO:0007669"/>
    <property type="project" value="UniProtKB-KW"/>
</dbReference>
<dbReference type="InterPro" id="IPR056924">
    <property type="entry name" value="SH3_Tf2-1"/>
</dbReference>
<dbReference type="GO" id="GO:0015074">
    <property type="term" value="P:DNA integration"/>
    <property type="evidence" value="ECO:0007669"/>
    <property type="project" value="UniProtKB-KW"/>
</dbReference>
<dbReference type="PANTHER" id="PTHR37984:SF15">
    <property type="entry name" value="INTEGRASE CATALYTIC DOMAIN-CONTAINING PROTEIN"/>
    <property type="match status" value="1"/>
</dbReference>
<keyword evidence="9" id="KW-0808">Transferase</keyword>
<dbReference type="GO" id="GO:0006508">
    <property type="term" value="P:proteolysis"/>
    <property type="evidence" value="ECO:0007669"/>
    <property type="project" value="UniProtKB-KW"/>
</dbReference>
<evidence type="ECO:0000313" key="15">
    <source>
        <dbReference type="Proteomes" id="UP000188533"/>
    </source>
</evidence>
<organism evidence="14 15">
    <name type="scientific">Lentinula edodes</name>
    <name type="common">Shiitake mushroom</name>
    <name type="synonym">Lentinus edodes</name>
    <dbReference type="NCBI Taxonomy" id="5353"/>
    <lineage>
        <taxon>Eukaryota</taxon>
        <taxon>Fungi</taxon>
        <taxon>Dikarya</taxon>
        <taxon>Basidiomycota</taxon>
        <taxon>Agaricomycotina</taxon>
        <taxon>Agaricomycetes</taxon>
        <taxon>Agaricomycetidae</taxon>
        <taxon>Agaricales</taxon>
        <taxon>Marasmiineae</taxon>
        <taxon>Omphalotaceae</taxon>
        <taxon>Lentinula</taxon>
    </lineage>
</organism>
<reference evidence="14 15" key="2">
    <citation type="submission" date="2017-02" db="EMBL/GenBank/DDBJ databases">
        <title>A genome survey and senescence transcriptome analysis in Lentinula edodes.</title>
        <authorList>
            <person name="Sakamoto Y."/>
            <person name="Nakade K."/>
            <person name="Sato S."/>
            <person name="Yoshida Y."/>
            <person name="Miyazaki K."/>
            <person name="Natsume S."/>
            <person name="Konno N."/>
        </authorList>
    </citation>
    <scope>NUCLEOTIDE SEQUENCE [LARGE SCALE GENOMIC DNA]</scope>
    <source>
        <strain evidence="14 15">NBRC 111202</strain>
    </source>
</reference>
<keyword evidence="9" id="KW-0239">DNA-directed DNA polymerase</keyword>
<dbReference type="AlphaFoldDB" id="A0A1Q3EC18"/>
<dbReference type="PANTHER" id="PTHR37984">
    <property type="entry name" value="PROTEIN CBG26694"/>
    <property type="match status" value="1"/>
</dbReference>
<keyword evidence="4" id="KW-0378">Hydrolase</keyword>
<evidence type="ECO:0000313" key="14">
    <source>
        <dbReference type="EMBL" id="GAW04766.1"/>
    </source>
</evidence>
<dbReference type="Pfam" id="PF17921">
    <property type="entry name" value="Integrase_H2C2"/>
    <property type="match status" value="1"/>
</dbReference>
<evidence type="ECO:0000256" key="6">
    <source>
        <dbReference type="ARBA" id="ARBA00022884"/>
    </source>
</evidence>
<keyword evidence="10" id="KW-0238">DNA-binding</keyword>
<accession>A0A1Q3EC18</accession>
<keyword evidence="11" id="KW-0233">DNA recombination</keyword>
<dbReference type="InterPro" id="IPR036397">
    <property type="entry name" value="RNaseH_sf"/>
</dbReference>
<dbReference type="SUPFAM" id="SSF54160">
    <property type="entry name" value="Chromo domain-like"/>
    <property type="match status" value="1"/>
</dbReference>
<dbReference type="Proteomes" id="UP000188533">
    <property type="component" value="Unassembled WGS sequence"/>
</dbReference>
<dbReference type="Gene3D" id="3.30.420.10">
    <property type="entry name" value="Ribonuclease H-like superfamily/Ribonuclease H"/>
    <property type="match status" value="1"/>
</dbReference>
<dbReference type="SMART" id="SM00298">
    <property type="entry name" value="CHROMO"/>
    <property type="match status" value="1"/>
</dbReference>
<comment type="caution">
    <text evidence="14">The sequence shown here is derived from an EMBL/GenBank/DDBJ whole genome shotgun (WGS) entry which is preliminary data.</text>
</comment>
<dbReference type="InterPro" id="IPR001584">
    <property type="entry name" value="Integrase_cat-core"/>
</dbReference>
<reference evidence="14 15" key="1">
    <citation type="submission" date="2016-08" db="EMBL/GenBank/DDBJ databases">
        <authorList>
            <consortium name="Lentinula edodes genome sequencing consortium"/>
            <person name="Sakamoto Y."/>
            <person name="Nakade K."/>
            <person name="Sato S."/>
            <person name="Yoshida Y."/>
            <person name="Miyazaki K."/>
            <person name="Natsume S."/>
            <person name="Konno N."/>
        </authorList>
    </citation>
    <scope>NUCLEOTIDE SEQUENCE [LARGE SCALE GENOMIC DNA]</scope>
    <source>
        <strain evidence="14 15">NBRC 111202</strain>
    </source>
</reference>
<dbReference type="SUPFAM" id="SSF53098">
    <property type="entry name" value="Ribonuclease H-like"/>
    <property type="match status" value="1"/>
</dbReference>
<dbReference type="InterPro" id="IPR023780">
    <property type="entry name" value="Chromo_domain"/>
</dbReference>
<proteinExistence type="predicted"/>
<dbReference type="STRING" id="5353.A0A1Q3EC18"/>
<feature type="domain" description="Integrase catalytic" evidence="13">
    <location>
        <begin position="182"/>
        <end position="361"/>
    </location>
</feature>
<dbReference type="Pfam" id="PF00385">
    <property type="entry name" value="Chromo"/>
    <property type="match status" value="1"/>
</dbReference>
<dbReference type="GO" id="GO:0003677">
    <property type="term" value="F:DNA binding"/>
    <property type="evidence" value="ECO:0007669"/>
    <property type="project" value="UniProtKB-KW"/>
</dbReference>
<dbReference type="InterPro" id="IPR016197">
    <property type="entry name" value="Chromo-like_dom_sf"/>
</dbReference>
<keyword evidence="3" id="KW-0064">Aspartyl protease</keyword>
<dbReference type="InterPro" id="IPR041588">
    <property type="entry name" value="Integrase_H2C2"/>
</dbReference>
<name>A0A1Q3EC18_LENED</name>
<keyword evidence="8 14" id="KW-0695">RNA-directed DNA polymerase</keyword>
<keyword evidence="9" id="KW-0548">Nucleotidyltransferase</keyword>
<evidence type="ECO:0000256" key="3">
    <source>
        <dbReference type="ARBA" id="ARBA00022750"/>
    </source>
</evidence>
<dbReference type="GO" id="GO:0003723">
    <property type="term" value="F:RNA binding"/>
    <property type="evidence" value="ECO:0007669"/>
    <property type="project" value="UniProtKB-KW"/>
</dbReference>
<evidence type="ECO:0000259" key="12">
    <source>
        <dbReference type="PROSITE" id="PS50013"/>
    </source>
</evidence>
<dbReference type="GO" id="GO:0003964">
    <property type="term" value="F:RNA-directed DNA polymerase activity"/>
    <property type="evidence" value="ECO:0007669"/>
    <property type="project" value="UniProtKB-KW"/>
</dbReference>
<keyword evidence="5" id="KW-0460">Magnesium</keyword>
<dbReference type="GO" id="GO:0004190">
    <property type="term" value="F:aspartic-type endopeptidase activity"/>
    <property type="evidence" value="ECO:0007669"/>
    <property type="project" value="UniProtKB-KW"/>
</dbReference>
<evidence type="ECO:0000256" key="2">
    <source>
        <dbReference type="ARBA" id="ARBA00022723"/>
    </source>
</evidence>
<dbReference type="InterPro" id="IPR050951">
    <property type="entry name" value="Retrovirus_Pol_polyprotein"/>
</dbReference>
<feature type="domain" description="Chromo" evidence="12">
    <location>
        <begin position="505"/>
        <end position="548"/>
    </location>
</feature>
<dbReference type="Gene3D" id="2.40.50.40">
    <property type="match status" value="1"/>
</dbReference>
<dbReference type="InterPro" id="IPR000953">
    <property type="entry name" value="Chromo/chromo_shadow_dom"/>
</dbReference>
<dbReference type="PROSITE" id="PS50013">
    <property type="entry name" value="CHROMO_2"/>
    <property type="match status" value="1"/>
</dbReference>
<gene>
    <name evidence="14" type="ORF">LENED_006573</name>
</gene>
<sequence>MSQFDLEIAYIPGESNSAADALSRIRAGALPSDFKATDLSSGSGGHVEAWKSNPFVCSSILSLSADAAFLERIKEGYVSDPFIKKLVEGGSLVPGVEHKGGLWFVEGRLVIPAYLTLREDLFHLAHDTCGHFGADKSYAMLADSYYWPHMRRDLYKFYVPGCEDCQRNKGRTAKNGKGPLHPLPVPERRCDSVAMDFIGPLPLDQGFDCILTMTDRLGSDLKLIPTNIDITAPALARLVFDHWYCDNGLPLEWVSDRDKLFVSEFWSVLNKLSGVKIKMSSSFHPETDGSSERSNKTVNQAVRFYVERNQIGWVNALPKIRFDIMNSVNASTGLSMFQLRYGRQPRVLPPLVPVEGLVGPDPSNNASDAHAFLAGIADSVREARDNLTLAKVVQAYQADKIRGPCELFKAGDWVMLSTWHRREIFKKSGEKRVAKFFPRFDGPYEVIKAYPETSHYTLDMPNNPNAFPSFYVDQLKRYVPNSAELFPGRERAIPEPTIVDGFEEFEIERILDSRRRGRGWQFLVRWVDQAPSEDRWLSYSSLHKCEALDHWVRNGGDGPPILLDSVEL</sequence>
<evidence type="ECO:0000256" key="4">
    <source>
        <dbReference type="ARBA" id="ARBA00022801"/>
    </source>
</evidence>
<dbReference type="CDD" id="cd18970">
    <property type="entry name" value="CD_POL_like"/>
    <property type="match status" value="1"/>
</dbReference>
<evidence type="ECO:0000256" key="5">
    <source>
        <dbReference type="ARBA" id="ARBA00022842"/>
    </source>
</evidence>
<dbReference type="GO" id="GO:0006310">
    <property type="term" value="P:DNA recombination"/>
    <property type="evidence" value="ECO:0007669"/>
    <property type="project" value="UniProtKB-KW"/>
</dbReference>
<dbReference type="Pfam" id="PF24626">
    <property type="entry name" value="SH3_Tf2-1"/>
    <property type="match status" value="1"/>
</dbReference>
<keyword evidence="6" id="KW-0694">RNA-binding</keyword>
<evidence type="ECO:0000259" key="13">
    <source>
        <dbReference type="PROSITE" id="PS50994"/>
    </source>
</evidence>
<dbReference type="GO" id="GO:0005634">
    <property type="term" value="C:nucleus"/>
    <property type="evidence" value="ECO:0007669"/>
    <property type="project" value="UniProtKB-ARBA"/>
</dbReference>
<evidence type="ECO:0000256" key="7">
    <source>
        <dbReference type="ARBA" id="ARBA00022908"/>
    </source>
</evidence>
<dbReference type="PROSITE" id="PS50994">
    <property type="entry name" value="INTEGRASE"/>
    <property type="match status" value="1"/>
</dbReference>
<dbReference type="InterPro" id="IPR012337">
    <property type="entry name" value="RNaseH-like_sf"/>
</dbReference>
<dbReference type="EMBL" id="BDGU01000208">
    <property type="protein sequence ID" value="GAW04766.1"/>
    <property type="molecule type" value="Genomic_DNA"/>
</dbReference>
<evidence type="ECO:0000256" key="8">
    <source>
        <dbReference type="ARBA" id="ARBA00022918"/>
    </source>
</evidence>
<dbReference type="GO" id="GO:0046872">
    <property type="term" value="F:metal ion binding"/>
    <property type="evidence" value="ECO:0007669"/>
    <property type="project" value="UniProtKB-KW"/>
</dbReference>
<dbReference type="GO" id="GO:0006338">
    <property type="term" value="P:chromatin remodeling"/>
    <property type="evidence" value="ECO:0007669"/>
    <property type="project" value="UniProtKB-ARBA"/>
</dbReference>
<keyword evidence="1" id="KW-0645">Protease</keyword>
<evidence type="ECO:0000256" key="10">
    <source>
        <dbReference type="ARBA" id="ARBA00023125"/>
    </source>
</evidence>
<keyword evidence="2" id="KW-0479">Metal-binding</keyword>
<dbReference type="Gene3D" id="1.10.340.70">
    <property type="match status" value="1"/>
</dbReference>
<keyword evidence="15" id="KW-1185">Reference proteome</keyword>